<dbReference type="Proteomes" id="UP000053091">
    <property type="component" value="Unassembled WGS sequence"/>
</dbReference>
<keyword evidence="2" id="KW-1185">Reference proteome</keyword>
<reference evidence="1" key="1">
    <citation type="journal article" date="2015" name="Genome Announc.">
        <title>Draft Genome Sequence of Bacteroidales Strain TBC1, a Novel Isolate from a Methanogenic Wastewater Treatment System.</title>
        <authorList>
            <person name="Tourlousse D.M."/>
            <person name="Matsuura N."/>
            <person name="Sun L."/>
            <person name="Toyonaga M."/>
            <person name="Kuroda K."/>
            <person name="Ohashi A."/>
            <person name="Cruz R."/>
            <person name="Yamaguchi T."/>
            <person name="Sekiguchi Y."/>
        </authorList>
    </citation>
    <scope>NUCLEOTIDE SEQUENCE [LARGE SCALE GENOMIC DNA]</scope>
    <source>
        <strain evidence="1">TBC1</strain>
    </source>
</reference>
<gene>
    <name evidence="1" type="ORF">TBC1_111209</name>
</gene>
<proteinExistence type="predicted"/>
<dbReference type="EMBL" id="DF968182">
    <property type="protein sequence ID" value="GAP43067.1"/>
    <property type="molecule type" value="Genomic_DNA"/>
</dbReference>
<evidence type="ECO:0000313" key="1">
    <source>
        <dbReference type="EMBL" id="GAP43067.1"/>
    </source>
</evidence>
<name>A0A0S7BWU3_9BACT</name>
<dbReference type="RefSeq" id="WP_062039770.1">
    <property type="nucleotide sequence ID" value="NZ_DF968182.1"/>
</dbReference>
<dbReference type="AlphaFoldDB" id="A0A0S7BWU3"/>
<evidence type="ECO:0000313" key="2">
    <source>
        <dbReference type="Proteomes" id="UP000053091"/>
    </source>
</evidence>
<accession>A0A0S7BWU3</accession>
<dbReference type="SUPFAM" id="SSF46689">
    <property type="entry name" value="Homeodomain-like"/>
    <property type="match status" value="1"/>
</dbReference>
<organism evidence="1">
    <name type="scientific">Lentimicrobium saccharophilum</name>
    <dbReference type="NCBI Taxonomy" id="1678841"/>
    <lineage>
        <taxon>Bacteria</taxon>
        <taxon>Pseudomonadati</taxon>
        <taxon>Bacteroidota</taxon>
        <taxon>Bacteroidia</taxon>
        <taxon>Bacteroidales</taxon>
        <taxon>Lentimicrobiaceae</taxon>
        <taxon>Lentimicrobium</taxon>
    </lineage>
</organism>
<dbReference type="OrthoDB" id="9944299at2"/>
<sequence>MKISIKGLKGSDFFIDQNDSLGKKLAMLIEGHCTIGVKAAIKKYGYTEQRYYQLLKKYHENGSLALVDKKTGSEKQPVRTKEVLNQIIRLRFLDPFADAVVISQKLNQLGYKVSKRSVERTITEFGLQKKRMF</sequence>
<protein>
    <submittedName>
        <fullName evidence="1">Protein containing helix-turn-helix domain</fullName>
    </submittedName>
</protein>
<dbReference type="InterPro" id="IPR009057">
    <property type="entry name" value="Homeodomain-like_sf"/>
</dbReference>